<dbReference type="Proteomes" id="UP001597383">
    <property type="component" value="Unassembled WGS sequence"/>
</dbReference>
<name>A0ABW4W0R5_9BACI</name>
<proteinExistence type="predicted"/>
<organism evidence="1 2">
    <name type="scientific">Ornithinibacillus salinisoli</name>
    <dbReference type="NCBI Taxonomy" id="1848459"/>
    <lineage>
        <taxon>Bacteria</taxon>
        <taxon>Bacillati</taxon>
        <taxon>Bacillota</taxon>
        <taxon>Bacilli</taxon>
        <taxon>Bacillales</taxon>
        <taxon>Bacillaceae</taxon>
        <taxon>Ornithinibacillus</taxon>
    </lineage>
</organism>
<reference evidence="2" key="1">
    <citation type="journal article" date="2019" name="Int. J. Syst. Evol. Microbiol.">
        <title>The Global Catalogue of Microorganisms (GCM) 10K type strain sequencing project: providing services to taxonomists for standard genome sequencing and annotation.</title>
        <authorList>
            <consortium name="The Broad Institute Genomics Platform"/>
            <consortium name="The Broad Institute Genome Sequencing Center for Infectious Disease"/>
            <person name="Wu L."/>
            <person name="Ma J."/>
        </authorList>
    </citation>
    <scope>NUCLEOTIDE SEQUENCE [LARGE SCALE GENOMIC DNA]</scope>
    <source>
        <strain evidence="2">R28</strain>
    </source>
</reference>
<dbReference type="RefSeq" id="WP_377557531.1">
    <property type="nucleotide sequence ID" value="NZ_JBHUHQ010000016.1"/>
</dbReference>
<evidence type="ECO:0000313" key="1">
    <source>
        <dbReference type="EMBL" id="MFD2044931.1"/>
    </source>
</evidence>
<sequence>MQLIYNNQQYHIDENNNFIANILKKINEISNDKDVVFSHLIINDVEVFENYEVFLKENINRLFKVEIVTKKMNEMLWDTMISINEYLQRAIPALKTLVNESYEKFNDETWMGINQLAEGMQWILQFSTFTREVPRLPMNWDKVQDSVQACEDSFAKLMEGVEVQDTVSISDILTYEVTPAYEQLQENLAIASKDEEFLKNVN</sequence>
<accession>A0ABW4W0R5</accession>
<evidence type="ECO:0000313" key="2">
    <source>
        <dbReference type="Proteomes" id="UP001597383"/>
    </source>
</evidence>
<comment type="caution">
    <text evidence="1">The sequence shown here is derived from an EMBL/GenBank/DDBJ whole genome shotgun (WGS) entry which is preliminary data.</text>
</comment>
<protein>
    <submittedName>
        <fullName evidence="1">Uncharacterized protein</fullName>
    </submittedName>
</protein>
<gene>
    <name evidence="1" type="ORF">ACFSJF_11675</name>
</gene>
<dbReference type="EMBL" id="JBHUHQ010000016">
    <property type="protein sequence ID" value="MFD2044931.1"/>
    <property type="molecule type" value="Genomic_DNA"/>
</dbReference>
<keyword evidence="2" id="KW-1185">Reference proteome</keyword>